<proteinExistence type="predicted"/>
<feature type="region of interest" description="Disordered" evidence="1">
    <location>
        <begin position="540"/>
        <end position="565"/>
    </location>
</feature>
<dbReference type="PANTHER" id="PTHR19879:SF9">
    <property type="entry name" value="TRANSCRIPTION INITIATION FACTOR TFIID SUBUNIT 5"/>
    <property type="match status" value="1"/>
</dbReference>
<protein>
    <submittedName>
        <fullName evidence="2">Uncharacterized protein</fullName>
    </submittedName>
</protein>
<accession>A0A9P6KI21</accession>
<dbReference type="PANTHER" id="PTHR19879">
    <property type="entry name" value="TRANSCRIPTION INITIATION FACTOR TFIID"/>
    <property type="match status" value="1"/>
</dbReference>
<feature type="compositionally biased region" description="Acidic residues" evidence="1">
    <location>
        <begin position="765"/>
        <end position="802"/>
    </location>
</feature>
<feature type="compositionally biased region" description="Low complexity" evidence="1">
    <location>
        <begin position="540"/>
        <end position="561"/>
    </location>
</feature>
<dbReference type="SMART" id="SM00320">
    <property type="entry name" value="WD40"/>
    <property type="match status" value="4"/>
</dbReference>
<gene>
    <name evidence="2" type="ORF">BGW38_000846</name>
</gene>
<evidence type="ECO:0000256" key="1">
    <source>
        <dbReference type="SAM" id="MobiDB-lite"/>
    </source>
</evidence>
<feature type="compositionally biased region" description="Basic residues" evidence="1">
    <location>
        <begin position="203"/>
        <end position="216"/>
    </location>
</feature>
<dbReference type="OrthoDB" id="5588835at2759"/>
<name>A0A9P6KI21_9FUNG</name>
<feature type="region of interest" description="Disordered" evidence="1">
    <location>
        <begin position="750"/>
        <end position="802"/>
    </location>
</feature>
<dbReference type="Proteomes" id="UP000780801">
    <property type="component" value="Unassembled WGS sequence"/>
</dbReference>
<feature type="compositionally biased region" description="Polar residues" evidence="1">
    <location>
        <begin position="1"/>
        <end position="18"/>
    </location>
</feature>
<feature type="compositionally biased region" description="Basic residues" evidence="1">
    <location>
        <begin position="176"/>
        <end position="187"/>
    </location>
</feature>
<feature type="region of interest" description="Disordered" evidence="1">
    <location>
        <begin position="79"/>
        <end position="233"/>
    </location>
</feature>
<reference evidence="2" key="1">
    <citation type="journal article" date="2020" name="Fungal Divers.">
        <title>Resolving the Mortierellaceae phylogeny through synthesis of multi-gene phylogenetics and phylogenomics.</title>
        <authorList>
            <person name="Vandepol N."/>
            <person name="Liber J."/>
            <person name="Desiro A."/>
            <person name="Na H."/>
            <person name="Kennedy M."/>
            <person name="Barry K."/>
            <person name="Grigoriev I.V."/>
            <person name="Miller A.N."/>
            <person name="O'Donnell K."/>
            <person name="Stajich J.E."/>
            <person name="Bonito G."/>
        </authorList>
    </citation>
    <scope>NUCLEOTIDE SEQUENCE</scope>
    <source>
        <strain evidence="2">KOD1015</strain>
    </source>
</reference>
<dbReference type="InterPro" id="IPR001680">
    <property type="entry name" value="WD40_rpt"/>
</dbReference>
<dbReference type="InterPro" id="IPR036322">
    <property type="entry name" value="WD40_repeat_dom_sf"/>
</dbReference>
<feature type="compositionally biased region" description="Low complexity" evidence="1">
    <location>
        <begin position="43"/>
        <end position="57"/>
    </location>
</feature>
<feature type="region of interest" description="Disordered" evidence="1">
    <location>
        <begin position="1"/>
        <end position="57"/>
    </location>
</feature>
<comment type="caution">
    <text evidence="2">The sequence shown here is derived from an EMBL/GenBank/DDBJ whole genome shotgun (WGS) entry which is preliminary data.</text>
</comment>
<sequence length="802" mass="89337">SADSLTSAAHAAQQSLPTQKRILTRGRGNGANQAQAGDKDSDNSASTTLTSNSNEKAVAVVITNTTVVEETIDIVSLDIPAESTDLEQATSENEQDESENEQFEEEDEQVEVEDEQVEVGDENAEAGDENAEAGDENAEAENEQAESQETKPAPESLNFAEDSDMDTDDLLEKEVKTKKKPGPKPKAKIVLPDGLDFDDPRVKAPRKTSKKYKKKSAFSDDEEQLNGYSAPPLETAFNKNKRGAKARTPFVKPENPLDFDPKYTFSLSRQYPDNYWRHHAESRSGMINRINEDHPLQLVESNIHDQAPITGMILSPDGTMLVTFCNLGSARIWSLEDYSLLKTLRDAKESQIDEYYVGTFVPDQTMLLVGGKLKDRKNWSEADEDNSILPCPLKLFDILTGEVVTQLEGHTEELLCVKRVQFRGENYFLSGSQDGYLNKWHMDSDWKTLKSMVQMADGVTCMAFSVSFVPNTGNKYFLAAADENIRLYDFEGASLLQTFENMYSSYCDCGKFITAVDFPMAPLIPEEYLNGDISFSNAEGAGASEGSSSDPSSAAASASSSKKGKMRAIEEPELALPGPKPQQFAYFISRGVELLDSEERMIAKDYNSCTLHKLIYPDTKGGKWYLSEVKRYQDDEYFSNAWLMKIATNGRYLLAPTCTGEVFIYNLKSGQVTGVLKDHDDVEIRDVLFHPTRPLLFTSADDGLVRVYSYQNQEDIDEALKDSRETERKESEAAALISMATELSAVSVKDDDEVDRKKVKKEQVDSDLDMNGNDEDIDVEMDGDLDETDDEEIDDVDDDLTE</sequence>
<feature type="compositionally biased region" description="Acidic residues" evidence="1">
    <location>
        <begin position="93"/>
        <end position="146"/>
    </location>
</feature>
<dbReference type="SUPFAM" id="SSF50978">
    <property type="entry name" value="WD40 repeat-like"/>
    <property type="match status" value="1"/>
</dbReference>
<dbReference type="InterPro" id="IPR015943">
    <property type="entry name" value="WD40/YVTN_repeat-like_dom_sf"/>
</dbReference>
<dbReference type="AlphaFoldDB" id="A0A9P6KI21"/>
<dbReference type="Gene3D" id="2.130.10.10">
    <property type="entry name" value="YVTN repeat-like/Quinoprotein amine dehydrogenase"/>
    <property type="match status" value="3"/>
</dbReference>
<evidence type="ECO:0000313" key="3">
    <source>
        <dbReference type="Proteomes" id="UP000780801"/>
    </source>
</evidence>
<organism evidence="2 3">
    <name type="scientific">Lunasporangiospora selenospora</name>
    <dbReference type="NCBI Taxonomy" id="979761"/>
    <lineage>
        <taxon>Eukaryota</taxon>
        <taxon>Fungi</taxon>
        <taxon>Fungi incertae sedis</taxon>
        <taxon>Mucoromycota</taxon>
        <taxon>Mortierellomycotina</taxon>
        <taxon>Mortierellomycetes</taxon>
        <taxon>Mortierellales</taxon>
        <taxon>Mortierellaceae</taxon>
        <taxon>Lunasporangiospora</taxon>
    </lineage>
</organism>
<dbReference type="EMBL" id="JAABOA010000125">
    <property type="protein sequence ID" value="KAF9585761.1"/>
    <property type="molecule type" value="Genomic_DNA"/>
</dbReference>
<evidence type="ECO:0000313" key="2">
    <source>
        <dbReference type="EMBL" id="KAF9585761.1"/>
    </source>
</evidence>
<feature type="non-terminal residue" evidence="2">
    <location>
        <position position="1"/>
    </location>
</feature>
<keyword evidence="3" id="KW-1185">Reference proteome</keyword>
<dbReference type="Pfam" id="PF00400">
    <property type="entry name" value="WD40"/>
    <property type="match status" value="2"/>
</dbReference>